<dbReference type="Pfam" id="PF00582">
    <property type="entry name" value="Usp"/>
    <property type="match status" value="2"/>
</dbReference>
<dbReference type="Gene3D" id="3.40.50.12370">
    <property type="match status" value="1"/>
</dbReference>
<dbReference type="GO" id="GO:0005737">
    <property type="term" value="C:cytoplasm"/>
    <property type="evidence" value="ECO:0007669"/>
    <property type="project" value="UniProtKB-SubCell"/>
</dbReference>
<sequence>MKGHFKNILCILSDTHKQDEVVAQAIHIARRHQAKLTIQLKLEALPPNANMVMQSFAYLETHSSIESNAKAWLNEHIQNWAKEYPVTGEVTIGENFIDVIKYIIRNDVDLVIKLSDADIVERFFGSNDMQLLRKCPCPVWVVHRGESKQYDSIVAALDLNYHYPTHEISVRKKLNLDILRYAARIALMEFAQLHIVHVYDVVPESILRGGFISVDEDALQNDLEGIYAEREDELNRLLNELDKELDEGSLDYLKPEKHLVHGYPRREIAATAKAVGARAVVMGTVARLGVPGFIMGGTAEETLHQLHCAVVGIKPEGFISPITIDEE</sequence>
<dbReference type="PANTHER" id="PTHR47892">
    <property type="entry name" value="UNIVERSAL STRESS PROTEIN E"/>
    <property type="match status" value="1"/>
</dbReference>
<dbReference type="InterPro" id="IPR006016">
    <property type="entry name" value="UspA"/>
</dbReference>
<evidence type="ECO:0000259" key="6">
    <source>
        <dbReference type="Pfam" id="PF00582"/>
    </source>
</evidence>
<dbReference type="AlphaFoldDB" id="A0A346NJ17"/>
<dbReference type="RefSeq" id="WP_108568139.1">
    <property type="nucleotide sequence ID" value="NZ_CP031769.1"/>
</dbReference>
<feature type="domain" description="UspA" evidence="6">
    <location>
        <begin position="5"/>
        <end position="143"/>
    </location>
</feature>
<keyword evidence="3" id="KW-0963">Cytoplasm</keyword>
<dbReference type="Proteomes" id="UP000262073">
    <property type="component" value="Chromosome"/>
</dbReference>
<keyword evidence="8" id="KW-1185">Reference proteome</keyword>
<evidence type="ECO:0000313" key="8">
    <source>
        <dbReference type="Proteomes" id="UP000262073"/>
    </source>
</evidence>
<dbReference type="SUPFAM" id="SSF52402">
    <property type="entry name" value="Adenine nucleotide alpha hydrolases-like"/>
    <property type="match status" value="2"/>
</dbReference>
<comment type="subcellular location">
    <subcellularLocation>
        <location evidence="1">Cytoplasm</location>
    </subcellularLocation>
</comment>
<dbReference type="KEGG" id="salm:D0Y50_03535"/>
<accession>A0A346NJ17</accession>
<comment type="similarity">
    <text evidence="2">Belongs to the universal stress protein A family.</text>
</comment>
<reference evidence="7 8" key="1">
    <citation type="submission" date="2018-08" db="EMBL/GenBank/DDBJ databases">
        <title>Salinimonas sediminis sp. nov., a piezophilic bacterium isolated from a deep-sea sediment sample from the New Britain Trench.</title>
        <authorList>
            <person name="Cao J."/>
        </authorList>
    </citation>
    <scope>NUCLEOTIDE SEQUENCE [LARGE SCALE GENOMIC DNA]</scope>
    <source>
        <strain evidence="7 8">N102</strain>
    </source>
</reference>
<keyword evidence="5" id="KW-0175">Coiled coil</keyword>
<evidence type="ECO:0000313" key="7">
    <source>
        <dbReference type="EMBL" id="AXR05524.1"/>
    </source>
</evidence>
<evidence type="ECO:0000256" key="3">
    <source>
        <dbReference type="ARBA" id="ARBA00022490"/>
    </source>
</evidence>
<gene>
    <name evidence="7" type="ORF">D0Y50_03535</name>
</gene>
<name>A0A346NJ17_9ALTE</name>
<protein>
    <submittedName>
        <fullName evidence="7">Universal stress protein UspA</fullName>
    </submittedName>
</protein>
<evidence type="ECO:0000256" key="1">
    <source>
        <dbReference type="ARBA" id="ARBA00004496"/>
    </source>
</evidence>
<dbReference type="OrthoDB" id="239260at2"/>
<evidence type="ECO:0000256" key="5">
    <source>
        <dbReference type="SAM" id="Coils"/>
    </source>
</evidence>
<proteinExistence type="inferred from homology"/>
<evidence type="ECO:0000256" key="4">
    <source>
        <dbReference type="ARBA" id="ARBA00037131"/>
    </source>
</evidence>
<evidence type="ECO:0000256" key="2">
    <source>
        <dbReference type="ARBA" id="ARBA00008791"/>
    </source>
</evidence>
<feature type="coiled-coil region" evidence="5">
    <location>
        <begin position="220"/>
        <end position="251"/>
    </location>
</feature>
<organism evidence="7 8">
    <name type="scientific">Salinimonas sediminis</name>
    <dbReference type="NCBI Taxonomy" id="2303538"/>
    <lineage>
        <taxon>Bacteria</taxon>
        <taxon>Pseudomonadati</taxon>
        <taxon>Pseudomonadota</taxon>
        <taxon>Gammaproteobacteria</taxon>
        <taxon>Alteromonadales</taxon>
        <taxon>Alteromonadaceae</taxon>
        <taxon>Alteromonas/Salinimonas group</taxon>
        <taxon>Salinimonas</taxon>
    </lineage>
</organism>
<comment type="function">
    <text evidence="4">Required for resistance to DNA-damaging agents.</text>
</comment>
<dbReference type="PANTHER" id="PTHR47892:SF1">
    <property type="entry name" value="UNIVERSAL STRESS PROTEIN E"/>
    <property type="match status" value="1"/>
</dbReference>
<feature type="domain" description="UspA" evidence="6">
    <location>
        <begin position="178"/>
        <end position="311"/>
    </location>
</feature>
<dbReference type="EMBL" id="CP031769">
    <property type="protein sequence ID" value="AXR05524.1"/>
    <property type="molecule type" value="Genomic_DNA"/>
</dbReference>